<evidence type="ECO:0008006" key="8">
    <source>
        <dbReference type="Google" id="ProtNLM"/>
    </source>
</evidence>
<sequence length="338" mass="38876">MSQPELNEFVPKGSRWASDLGKVGLAIDLTMVGLAIINLLWIIFDSAWSVSELRNIMAYILPVVWLDNYAVINERFFRIDLVFVSIFITEFLLRWMFALYNKVYGHWLAYPVLHWYDILGCIPVAEFRWLRVLRIYVVLVRFKEMGIVDFTKWAPYRWVKAVYNIVMEEISDRVVVNVLDGVQAELRGSAGVEKQVLDEVVRPRQAQLTELLRERIVVAVQTVHAQSRDDLRFFVTETVSNAVHENREIKIIDRIPIVGGAVGDLLDHAITDIVCRVIDQGVGRLNEREFAALFADIVDGVLTSLSTESETDHEMGAFIIDILDVVKRQVSRRRWIDG</sequence>
<name>A0ABV3TSS9_9GAMM</name>
<keyword evidence="7" id="KW-1185">Reference proteome</keyword>
<accession>A0ABV3TSS9</accession>
<evidence type="ECO:0000256" key="2">
    <source>
        <dbReference type="ARBA" id="ARBA00022692"/>
    </source>
</evidence>
<dbReference type="SUPFAM" id="SSF81324">
    <property type="entry name" value="Voltage-gated potassium channels"/>
    <property type="match status" value="1"/>
</dbReference>
<feature type="transmembrane region" description="Helical" evidence="5">
    <location>
        <begin position="56"/>
        <end position="72"/>
    </location>
</feature>
<keyword evidence="3 5" id="KW-1133">Transmembrane helix</keyword>
<gene>
    <name evidence="6" type="ORF">AB4875_04085</name>
</gene>
<dbReference type="Gene3D" id="1.20.120.350">
    <property type="entry name" value="Voltage-gated potassium channels. Chain C"/>
    <property type="match status" value="1"/>
</dbReference>
<dbReference type="RefSeq" id="WP_368374775.1">
    <property type="nucleotide sequence ID" value="NZ_JBFRYB010000001.1"/>
</dbReference>
<evidence type="ECO:0000313" key="6">
    <source>
        <dbReference type="EMBL" id="MEX1664654.1"/>
    </source>
</evidence>
<organism evidence="6 7">
    <name type="scientific">Zhongshania arctica</name>
    <dbReference type="NCBI Taxonomy" id="3238302"/>
    <lineage>
        <taxon>Bacteria</taxon>
        <taxon>Pseudomonadati</taxon>
        <taxon>Pseudomonadota</taxon>
        <taxon>Gammaproteobacteria</taxon>
        <taxon>Cellvibrionales</taxon>
        <taxon>Spongiibacteraceae</taxon>
        <taxon>Zhongshania</taxon>
    </lineage>
</organism>
<evidence type="ECO:0000256" key="4">
    <source>
        <dbReference type="ARBA" id="ARBA00023136"/>
    </source>
</evidence>
<evidence type="ECO:0000256" key="3">
    <source>
        <dbReference type="ARBA" id="ARBA00022989"/>
    </source>
</evidence>
<comment type="subcellular location">
    <subcellularLocation>
        <location evidence="1">Membrane</location>
        <topology evidence="1">Multi-pass membrane protein</topology>
    </subcellularLocation>
</comment>
<feature type="transmembrane region" description="Helical" evidence="5">
    <location>
        <begin position="20"/>
        <end position="44"/>
    </location>
</feature>
<evidence type="ECO:0000256" key="1">
    <source>
        <dbReference type="ARBA" id="ARBA00004141"/>
    </source>
</evidence>
<feature type="transmembrane region" description="Helical" evidence="5">
    <location>
        <begin position="79"/>
        <end position="98"/>
    </location>
</feature>
<dbReference type="EMBL" id="JBFRYB010000001">
    <property type="protein sequence ID" value="MEX1664654.1"/>
    <property type="molecule type" value="Genomic_DNA"/>
</dbReference>
<evidence type="ECO:0000313" key="7">
    <source>
        <dbReference type="Proteomes" id="UP001557484"/>
    </source>
</evidence>
<reference evidence="6 7" key="1">
    <citation type="journal article" date="2011" name="Int. J. Syst. Evol. Microbiol.">
        <title>Zhongshania antarctica gen. nov., sp. nov. and Zhongshania guokunii sp. nov., gammaproteobacteria respectively isolated from coastal attached (fast) ice and surface seawater of the Antarctic.</title>
        <authorList>
            <person name="Li H.J."/>
            <person name="Zhang X.Y."/>
            <person name="Chen C.X."/>
            <person name="Zhang Y.J."/>
            <person name="Gao Z.M."/>
            <person name="Yu Y."/>
            <person name="Chen X.L."/>
            <person name="Chen B."/>
            <person name="Zhang Y.Z."/>
        </authorList>
    </citation>
    <scope>NUCLEOTIDE SEQUENCE [LARGE SCALE GENOMIC DNA]</scope>
    <source>
        <strain evidence="6 7">R06B22</strain>
    </source>
</reference>
<dbReference type="Proteomes" id="UP001557484">
    <property type="component" value="Unassembled WGS sequence"/>
</dbReference>
<proteinExistence type="predicted"/>
<keyword evidence="2 5" id="KW-0812">Transmembrane</keyword>
<comment type="caution">
    <text evidence="6">The sequence shown here is derived from an EMBL/GenBank/DDBJ whole genome shotgun (WGS) entry which is preliminary data.</text>
</comment>
<protein>
    <recommendedName>
        <fullName evidence="8">Ion transporter</fullName>
    </recommendedName>
</protein>
<evidence type="ECO:0000256" key="5">
    <source>
        <dbReference type="SAM" id="Phobius"/>
    </source>
</evidence>
<keyword evidence="4 5" id="KW-0472">Membrane</keyword>
<dbReference type="InterPro" id="IPR027359">
    <property type="entry name" value="Volt_channel_dom_sf"/>
</dbReference>